<evidence type="ECO:0000256" key="4">
    <source>
        <dbReference type="ARBA" id="ARBA00023008"/>
    </source>
</evidence>
<dbReference type="GO" id="GO:0009055">
    <property type="term" value="F:electron transfer activity"/>
    <property type="evidence" value="ECO:0007669"/>
    <property type="project" value="InterPro"/>
</dbReference>
<dbReference type="InterPro" id="IPR028871">
    <property type="entry name" value="BlueCu_1_BS"/>
</dbReference>
<reference evidence="8" key="1">
    <citation type="submission" date="2016-10" db="EMBL/GenBank/DDBJ databases">
        <authorList>
            <person name="Varghese N."/>
            <person name="Submissions S."/>
        </authorList>
    </citation>
    <scope>NUCLEOTIDE SEQUENCE [LARGE SCALE GENOMIC DNA]</scope>
    <source>
        <strain evidence="8">CBMB127</strain>
    </source>
</reference>
<evidence type="ECO:0000256" key="5">
    <source>
        <dbReference type="RuleBase" id="RU363017"/>
    </source>
</evidence>
<dbReference type="CDD" id="cd13922">
    <property type="entry name" value="Azurin"/>
    <property type="match status" value="1"/>
</dbReference>
<dbReference type="Gene3D" id="2.60.40.420">
    <property type="entry name" value="Cupredoxins - blue copper proteins"/>
    <property type="match status" value="1"/>
</dbReference>
<name>A0A1G9D085_9PROT</name>
<feature type="signal peptide" evidence="5">
    <location>
        <begin position="1"/>
        <end position="28"/>
    </location>
</feature>
<dbReference type="PANTHER" id="PTHR38439:SF2">
    <property type="entry name" value="OUTER MEMBRANE PROTEIN H.8"/>
    <property type="match status" value="1"/>
</dbReference>
<evidence type="ECO:0000259" key="6">
    <source>
        <dbReference type="Pfam" id="PF00127"/>
    </source>
</evidence>
<dbReference type="AlphaFoldDB" id="A0A1G9D085"/>
<evidence type="ECO:0000256" key="1">
    <source>
        <dbReference type="ARBA" id="ARBA00022448"/>
    </source>
</evidence>
<dbReference type="InterPro" id="IPR008972">
    <property type="entry name" value="Cupredoxin"/>
</dbReference>
<dbReference type="GO" id="GO:0005507">
    <property type="term" value="F:copper ion binding"/>
    <property type="evidence" value="ECO:0007669"/>
    <property type="project" value="UniProtKB-UniRule"/>
</dbReference>
<keyword evidence="1 5" id="KW-0813">Transport</keyword>
<dbReference type="STRING" id="492660.SAMN05192566_1715"/>
<dbReference type="EMBL" id="FNFX01000003">
    <property type="protein sequence ID" value="SDK57332.1"/>
    <property type="molecule type" value="Genomic_DNA"/>
</dbReference>
<accession>A0A1G9D085</accession>
<evidence type="ECO:0000313" key="7">
    <source>
        <dbReference type="EMBL" id="SDK57332.1"/>
    </source>
</evidence>
<dbReference type="SUPFAM" id="SSF49503">
    <property type="entry name" value="Cupredoxins"/>
    <property type="match status" value="1"/>
</dbReference>
<dbReference type="RefSeq" id="WP_091471724.1">
    <property type="nucleotide sequence ID" value="NZ_FNFX01000003.1"/>
</dbReference>
<keyword evidence="8" id="KW-1185">Reference proteome</keyword>
<dbReference type="Pfam" id="PF00127">
    <property type="entry name" value="Copper-bind"/>
    <property type="match status" value="1"/>
</dbReference>
<dbReference type="PROSITE" id="PS00196">
    <property type="entry name" value="COPPER_BLUE"/>
    <property type="match status" value="1"/>
</dbReference>
<dbReference type="Proteomes" id="UP000198629">
    <property type="component" value="Unassembled WGS sequence"/>
</dbReference>
<dbReference type="PANTHER" id="PTHR38439">
    <property type="entry name" value="AURACYANIN-B"/>
    <property type="match status" value="1"/>
</dbReference>
<comment type="subcellular location">
    <subcellularLocation>
        <location evidence="5">Periplasm</location>
    </subcellularLocation>
</comment>
<dbReference type="InterPro" id="IPR014068">
    <property type="entry name" value="Azurin"/>
</dbReference>
<keyword evidence="3 5" id="KW-0249">Electron transport</keyword>
<feature type="chain" id="PRO_5011332072" description="Azurin" evidence="5">
    <location>
        <begin position="29"/>
        <end position="157"/>
    </location>
</feature>
<dbReference type="GO" id="GO:0042597">
    <property type="term" value="C:periplasmic space"/>
    <property type="evidence" value="ECO:0007669"/>
    <property type="project" value="UniProtKB-SubCell"/>
</dbReference>
<keyword evidence="5" id="KW-0574">Periplasm</keyword>
<feature type="domain" description="Blue (type 1) copper" evidence="6">
    <location>
        <begin position="32"/>
        <end position="156"/>
    </location>
</feature>
<keyword evidence="5" id="KW-0732">Signal</keyword>
<gene>
    <name evidence="7" type="ORF">SAMN05192566_1715</name>
</gene>
<keyword evidence="2 5" id="KW-0479">Metal-binding</keyword>
<evidence type="ECO:0000313" key="8">
    <source>
        <dbReference type="Proteomes" id="UP000198629"/>
    </source>
</evidence>
<dbReference type="InterPro" id="IPR000923">
    <property type="entry name" value="BlueCu_1"/>
</dbReference>
<keyword evidence="4 5" id="KW-0186">Copper</keyword>
<proteinExistence type="predicted"/>
<dbReference type="NCBIfam" id="TIGR02695">
    <property type="entry name" value="azurin"/>
    <property type="match status" value="1"/>
</dbReference>
<organism evidence="7 8">
    <name type="scientific">Methylophilus rhizosphaerae</name>
    <dbReference type="NCBI Taxonomy" id="492660"/>
    <lineage>
        <taxon>Bacteria</taxon>
        <taxon>Pseudomonadati</taxon>
        <taxon>Pseudomonadota</taxon>
        <taxon>Betaproteobacteria</taxon>
        <taxon>Nitrosomonadales</taxon>
        <taxon>Methylophilaceae</taxon>
        <taxon>Methylophilus</taxon>
    </lineage>
</organism>
<protein>
    <recommendedName>
        <fullName evidence="5">Azurin</fullName>
    </recommendedName>
</protein>
<comment type="function">
    <text evidence="5">Transfers electrons from cytochrome c551 to cytochrome oxidase.</text>
</comment>
<dbReference type="InterPro" id="IPR050845">
    <property type="entry name" value="Cu-binding_ET"/>
</dbReference>
<sequence>MRKKVTQWSQGLAILASTMCLMQATAHAADRCDVTVEATDAMTFNTKEISVPKSCKAFTVNLKHTGKMSKNIMGHNLVISKQADEQAVLQDGSKVGVTQSFVKPQDARVVAATTIVGGGESASTSFAPSQLDAAGSYVFFCSFPGHASMMKGTLKLI</sequence>
<evidence type="ECO:0000256" key="2">
    <source>
        <dbReference type="ARBA" id="ARBA00022723"/>
    </source>
</evidence>
<evidence type="ECO:0000256" key="3">
    <source>
        <dbReference type="ARBA" id="ARBA00022982"/>
    </source>
</evidence>
<dbReference type="OrthoDB" id="9814063at2"/>